<sequence length="265" mass="30696">MNNKIIEWLQKTGYPLELFGESILNQLDFKIINSYIYVDFEKQINRELDLFGSFDSKKDDINLSLNLLIECKKSDKAIILLKSNSSSKNYIKLNEYVTIDNPNARAIIKDCPKIFLPGRSSFGFKVIQAFTDGDEFTNKAANTLIKSLHEFNSNSLEYLEDAIEGNQHSLALPVLLIDAPLFELVIDENKEMKLNEIDSCVLEYRNLIPNLEKEFLIPIIQKQHFKEFVENYKVCSKSILDFLSINKSFQIKKYHTAKMVFEDLE</sequence>
<organism evidence="1 2">
    <name type="scientific">Flavobacterium piscis</name>
    <dbReference type="NCBI Taxonomy" id="1114874"/>
    <lineage>
        <taxon>Bacteria</taxon>
        <taxon>Pseudomonadati</taxon>
        <taxon>Bacteroidota</taxon>
        <taxon>Flavobacteriia</taxon>
        <taxon>Flavobacteriales</taxon>
        <taxon>Flavobacteriaceae</taxon>
        <taxon>Flavobacterium</taxon>
    </lineage>
</organism>
<reference evidence="1 2" key="1">
    <citation type="submission" date="2023-07" db="EMBL/GenBank/DDBJ databases">
        <title>Sorghum-associated microbial communities from plants grown in Nebraska, USA.</title>
        <authorList>
            <person name="Schachtman D."/>
        </authorList>
    </citation>
    <scope>NUCLEOTIDE SEQUENCE [LARGE SCALE GENOMIC DNA]</scope>
    <source>
        <strain evidence="1 2">4129</strain>
    </source>
</reference>
<comment type="caution">
    <text evidence="1">The sequence shown here is derived from an EMBL/GenBank/DDBJ whole genome shotgun (WGS) entry which is preliminary data.</text>
</comment>
<dbReference type="RefSeq" id="WP_310284247.1">
    <property type="nucleotide sequence ID" value="NZ_JAVDWQ010000026.1"/>
</dbReference>
<evidence type="ECO:0000313" key="1">
    <source>
        <dbReference type="EMBL" id="MDR7212564.1"/>
    </source>
</evidence>
<proteinExistence type="predicted"/>
<evidence type="ECO:0000313" key="2">
    <source>
        <dbReference type="Proteomes" id="UP001269081"/>
    </source>
</evidence>
<accession>A0ABU1YE97</accession>
<protein>
    <submittedName>
        <fullName evidence="1">Uncharacterized protein</fullName>
    </submittedName>
</protein>
<dbReference type="EMBL" id="JAVDWQ010000026">
    <property type="protein sequence ID" value="MDR7212564.1"/>
    <property type="molecule type" value="Genomic_DNA"/>
</dbReference>
<dbReference type="Proteomes" id="UP001269081">
    <property type="component" value="Unassembled WGS sequence"/>
</dbReference>
<gene>
    <name evidence="1" type="ORF">J2W48_004528</name>
</gene>
<keyword evidence="2" id="KW-1185">Reference proteome</keyword>
<name>A0ABU1YE97_9FLAO</name>